<dbReference type="Gene3D" id="1.20.1250.20">
    <property type="entry name" value="MFS general substrate transporter like domains"/>
    <property type="match status" value="1"/>
</dbReference>
<evidence type="ECO:0000256" key="1">
    <source>
        <dbReference type="ARBA" id="ARBA00004141"/>
    </source>
</evidence>
<sequence length="589" mass="64478">MEVCLLNKHLLACIVEQETNLRLARSFLFGFRSSPLSTRHLHTSYTMGNGRAVIFCTFIAFGGFLFGYDIGVISGCLVMPDFINRFGENGVLTTTHQSEITSLLSAGTFFGALGQAFTADSLGRKGSMIFWSVLFTIGVIIQTAAETSRPQLLVGRLIAGFGIGALSALVPLYNGEASPRHLRGTLLVLYQTMIIAGLFSSYLIDWGTHHFLNSASWRIPVGLQILFGLVLIFGALLLPESPRHLLFKGHGEQARAALASLNNCPPDSPLVDDVVAELEEGLRAENEGGKATWLECFSPDVRWRTINGMMLQFLQQLNGQNFYYYYGAVFFNSAGTGLDSYEIQVVLGGVSFALIFPALYLIETMGRRKSLLTGAAVEAVCALIAGLVGHFTLAPDGTPADQLTSSQQAGGKVLVAFAVLQVGAFSLWWGPTPWVYLGESFPMRVRSKCIALGAATNWLWNFLLGYFAPRIAKDIGPAILLIFFGMLVVAFVYTYFFVHEVKGLSLEQVDELYKSDTRPWRSASWQPTMGASRKKAFQRTLYASEQKALDTETGRLDAERIEAAKQRTFGAGVGAEKDGKPSLEMKEHA</sequence>
<comment type="similarity">
    <text evidence="2 8">Belongs to the major facilitator superfamily. Sugar transporter (TC 2.A.1.1) family.</text>
</comment>
<feature type="transmembrane region" description="Helical" evidence="9">
    <location>
        <begin position="151"/>
        <end position="173"/>
    </location>
</feature>
<name>A0A1Y2G3Z2_9BASI</name>
<organism evidence="11 12">
    <name type="scientific">Leucosporidium creatinivorum</name>
    <dbReference type="NCBI Taxonomy" id="106004"/>
    <lineage>
        <taxon>Eukaryota</taxon>
        <taxon>Fungi</taxon>
        <taxon>Dikarya</taxon>
        <taxon>Basidiomycota</taxon>
        <taxon>Pucciniomycotina</taxon>
        <taxon>Microbotryomycetes</taxon>
        <taxon>Leucosporidiales</taxon>
        <taxon>Leucosporidium</taxon>
    </lineage>
</organism>
<dbReference type="CDD" id="cd17356">
    <property type="entry name" value="MFS_HXT"/>
    <property type="match status" value="1"/>
</dbReference>
<feature type="transmembrane region" description="Helical" evidence="9">
    <location>
        <begin position="413"/>
        <end position="437"/>
    </location>
</feature>
<evidence type="ECO:0000313" key="11">
    <source>
        <dbReference type="EMBL" id="ORY91683.1"/>
    </source>
</evidence>
<evidence type="ECO:0000256" key="8">
    <source>
        <dbReference type="RuleBase" id="RU003346"/>
    </source>
</evidence>
<dbReference type="PROSITE" id="PS50850">
    <property type="entry name" value="MFS"/>
    <property type="match status" value="1"/>
</dbReference>
<dbReference type="InParanoid" id="A0A1Y2G3Z2"/>
<evidence type="ECO:0000256" key="5">
    <source>
        <dbReference type="ARBA" id="ARBA00022989"/>
    </source>
</evidence>
<evidence type="ECO:0000256" key="4">
    <source>
        <dbReference type="ARBA" id="ARBA00022692"/>
    </source>
</evidence>
<evidence type="ECO:0000256" key="9">
    <source>
        <dbReference type="SAM" id="Phobius"/>
    </source>
</evidence>
<evidence type="ECO:0000256" key="6">
    <source>
        <dbReference type="ARBA" id="ARBA00023136"/>
    </source>
</evidence>
<keyword evidence="4 9" id="KW-0812">Transmembrane</keyword>
<dbReference type="InterPro" id="IPR036259">
    <property type="entry name" value="MFS_trans_sf"/>
</dbReference>
<feature type="transmembrane region" description="Helical" evidence="9">
    <location>
        <begin position="216"/>
        <end position="238"/>
    </location>
</feature>
<dbReference type="InterPro" id="IPR005828">
    <property type="entry name" value="MFS_sugar_transport-like"/>
</dbReference>
<evidence type="ECO:0000256" key="3">
    <source>
        <dbReference type="ARBA" id="ARBA00022448"/>
    </source>
</evidence>
<evidence type="ECO:0000313" key="12">
    <source>
        <dbReference type="Proteomes" id="UP000193467"/>
    </source>
</evidence>
<gene>
    <name evidence="11" type="ORF">BCR35DRAFT_298952</name>
</gene>
<dbReference type="AlphaFoldDB" id="A0A1Y2G3Z2"/>
<feature type="transmembrane region" description="Helical" evidence="9">
    <location>
        <begin position="185"/>
        <end position="204"/>
    </location>
</feature>
<dbReference type="FunFam" id="1.20.1250.20:FF:000134">
    <property type="entry name" value="MFS sugar transporter protein"/>
    <property type="match status" value="1"/>
</dbReference>
<comment type="caution">
    <text evidence="11">The sequence shown here is derived from an EMBL/GenBank/DDBJ whole genome shotgun (WGS) entry which is preliminary data.</text>
</comment>
<keyword evidence="3 8" id="KW-0813">Transport</keyword>
<feature type="transmembrane region" description="Helical" evidence="9">
    <location>
        <begin position="52"/>
        <end position="80"/>
    </location>
</feature>
<keyword evidence="12" id="KW-1185">Reference proteome</keyword>
<dbReference type="PROSITE" id="PS00217">
    <property type="entry name" value="SUGAR_TRANSPORT_2"/>
    <property type="match status" value="1"/>
</dbReference>
<dbReference type="GO" id="GO:0016020">
    <property type="term" value="C:membrane"/>
    <property type="evidence" value="ECO:0007669"/>
    <property type="project" value="UniProtKB-SubCell"/>
</dbReference>
<comment type="subcellular location">
    <subcellularLocation>
        <location evidence="1">Membrane</location>
        <topology evidence="1">Multi-pass membrane protein</topology>
    </subcellularLocation>
</comment>
<accession>A0A1Y2G3Z2</accession>
<reference evidence="11 12" key="1">
    <citation type="submission" date="2016-07" db="EMBL/GenBank/DDBJ databases">
        <title>Pervasive Adenine N6-methylation of Active Genes in Fungi.</title>
        <authorList>
            <consortium name="DOE Joint Genome Institute"/>
            <person name="Mondo S.J."/>
            <person name="Dannebaum R.O."/>
            <person name="Kuo R.C."/>
            <person name="Labutti K."/>
            <person name="Haridas S."/>
            <person name="Kuo A."/>
            <person name="Salamov A."/>
            <person name="Ahrendt S.R."/>
            <person name="Lipzen A."/>
            <person name="Sullivan W."/>
            <person name="Andreopoulos W.B."/>
            <person name="Clum A."/>
            <person name="Lindquist E."/>
            <person name="Daum C."/>
            <person name="Ramamoorthy G.K."/>
            <person name="Gryganskyi A."/>
            <person name="Culley D."/>
            <person name="Magnuson J.K."/>
            <person name="James T.Y."/>
            <person name="O'Malley M.A."/>
            <person name="Stajich J.E."/>
            <person name="Spatafora J.W."/>
            <person name="Visel A."/>
            <person name="Grigoriev I.V."/>
        </authorList>
    </citation>
    <scope>NUCLEOTIDE SEQUENCE [LARGE SCALE GENOMIC DNA]</scope>
    <source>
        <strain evidence="11 12">62-1032</strain>
    </source>
</reference>
<dbReference type="EMBL" id="MCGR01000002">
    <property type="protein sequence ID" value="ORY91683.1"/>
    <property type="molecule type" value="Genomic_DNA"/>
</dbReference>
<evidence type="ECO:0000256" key="2">
    <source>
        <dbReference type="ARBA" id="ARBA00010992"/>
    </source>
</evidence>
<evidence type="ECO:0000256" key="7">
    <source>
        <dbReference type="ARBA" id="ARBA00049119"/>
    </source>
</evidence>
<feature type="transmembrane region" description="Helical" evidence="9">
    <location>
        <begin position="344"/>
        <end position="362"/>
    </location>
</feature>
<dbReference type="NCBIfam" id="TIGR00879">
    <property type="entry name" value="SP"/>
    <property type="match status" value="1"/>
</dbReference>
<dbReference type="PANTHER" id="PTHR48022:SF91">
    <property type="entry name" value="MAJOR FACILITATOR SUPERFAMILY (MFS) PROFILE DOMAIN-CONTAINING PROTEIN-RELATED"/>
    <property type="match status" value="1"/>
</dbReference>
<dbReference type="FunCoup" id="A0A1Y2G3Z2">
    <property type="interactions" value="260"/>
</dbReference>
<dbReference type="InterPro" id="IPR020846">
    <property type="entry name" value="MFS_dom"/>
</dbReference>
<dbReference type="InterPro" id="IPR005829">
    <property type="entry name" value="Sugar_transporter_CS"/>
</dbReference>
<dbReference type="GO" id="GO:0005351">
    <property type="term" value="F:carbohydrate:proton symporter activity"/>
    <property type="evidence" value="ECO:0007669"/>
    <property type="project" value="TreeGrafter"/>
</dbReference>
<dbReference type="OrthoDB" id="2241241at2759"/>
<keyword evidence="5 9" id="KW-1133">Transmembrane helix</keyword>
<keyword evidence="6 9" id="KW-0472">Membrane</keyword>
<comment type="catalytic activity">
    <reaction evidence="7">
        <text>myo-inositol(out) + H(+)(out) = myo-inositol(in) + H(+)(in)</text>
        <dbReference type="Rhea" id="RHEA:60364"/>
        <dbReference type="ChEBI" id="CHEBI:15378"/>
        <dbReference type="ChEBI" id="CHEBI:17268"/>
    </reaction>
</comment>
<dbReference type="Proteomes" id="UP000193467">
    <property type="component" value="Unassembled WGS sequence"/>
</dbReference>
<dbReference type="SUPFAM" id="SSF103473">
    <property type="entry name" value="MFS general substrate transporter"/>
    <property type="match status" value="1"/>
</dbReference>
<feature type="transmembrane region" description="Helical" evidence="9">
    <location>
        <begin position="371"/>
        <end position="393"/>
    </location>
</feature>
<feature type="transmembrane region" description="Helical" evidence="9">
    <location>
        <begin position="475"/>
        <end position="498"/>
    </location>
</feature>
<dbReference type="PANTHER" id="PTHR48022">
    <property type="entry name" value="PLASTIDIC GLUCOSE TRANSPORTER 4"/>
    <property type="match status" value="1"/>
</dbReference>
<dbReference type="InterPro" id="IPR050360">
    <property type="entry name" value="MFS_Sugar_Transporters"/>
</dbReference>
<feature type="transmembrane region" description="Helical" evidence="9">
    <location>
        <begin position="449"/>
        <end position="469"/>
    </location>
</feature>
<feature type="domain" description="Major facilitator superfamily (MFS) profile" evidence="10">
    <location>
        <begin position="55"/>
        <end position="502"/>
    </location>
</feature>
<feature type="transmembrane region" description="Helical" evidence="9">
    <location>
        <begin position="129"/>
        <end position="145"/>
    </location>
</feature>
<dbReference type="PRINTS" id="PR00171">
    <property type="entry name" value="SUGRTRNSPORT"/>
</dbReference>
<evidence type="ECO:0000259" key="10">
    <source>
        <dbReference type="PROSITE" id="PS50850"/>
    </source>
</evidence>
<proteinExistence type="inferred from homology"/>
<dbReference type="InterPro" id="IPR003663">
    <property type="entry name" value="Sugar/inositol_transpt"/>
</dbReference>
<protein>
    <submittedName>
        <fullName evidence="11">And other transporter-domain-containing protein</fullName>
    </submittedName>
</protein>
<dbReference type="Pfam" id="PF00083">
    <property type="entry name" value="Sugar_tr"/>
    <property type="match status" value="1"/>
</dbReference>